<dbReference type="Pfam" id="PF01471">
    <property type="entry name" value="PG_binding_1"/>
    <property type="match status" value="1"/>
</dbReference>
<dbReference type="RefSeq" id="WP_377909556.1">
    <property type="nucleotide sequence ID" value="NZ_JBHSGK010000011.1"/>
</dbReference>
<proteinExistence type="inferred from homology"/>
<name>A0ABV9NU62_9BACI</name>
<evidence type="ECO:0000256" key="4">
    <source>
        <dbReference type="ARBA" id="ARBA00022807"/>
    </source>
</evidence>
<feature type="region of interest" description="Disordered" evidence="5">
    <location>
        <begin position="94"/>
        <end position="130"/>
    </location>
</feature>
<evidence type="ECO:0000256" key="3">
    <source>
        <dbReference type="ARBA" id="ARBA00022801"/>
    </source>
</evidence>
<dbReference type="SUPFAM" id="SSF54001">
    <property type="entry name" value="Cysteine proteinases"/>
    <property type="match status" value="1"/>
</dbReference>
<comment type="caution">
    <text evidence="7">The sequence shown here is derived from an EMBL/GenBank/DDBJ whole genome shotgun (WGS) entry which is preliminary data.</text>
</comment>
<keyword evidence="8" id="KW-1185">Reference proteome</keyword>
<dbReference type="Proteomes" id="UP001595896">
    <property type="component" value="Unassembled WGS sequence"/>
</dbReference>
<evidence type="ECO:0000259" key="6">
    <source>
        <dbReference type="PROSITE" id="PS51935"/>
    </source>
</evidence>
<evidence type="ECO:0000256" key="5">
    <source>
        <dbReference type="SAM" id="MobiDB-lite"/>
    </source>
</evidence>
<gene>
    <name evidence="7" type="ORF">ACFO4L_10130</name>
</gene>
<dbReference type="Gene3D" id="1.10.101.10">
    <property type="entry name" value="PGBD-like superfamily/PGBD"/>
    <property type="match status" value="1"/>
</dbReference>
<keyword evidence="2" id="KW-0645">Protease</keyword>
<dbReference type="InterPro" id="IPR038765">
    <property type="entry name" value="Papain-like_cys_pep_sf"/>
</dbReference>
<dbReference type="PANTHER" id="PTHR47053">
    <property type="entry name" value="MUREIN DD-ENDOPEPTIDASE MEPH-RELATED"/>
    <property type="match status" value="1"/>
</dbReference>
<sequence>MKKLMMTLAVAGAIFIAPEVTEASVKMGDRGSSVETLQQSLASQGYNSSSNIDGVFGPKTLAAVQAYQLSNRISSPRGNFFGVAGPRTLSSLGVSGGSSNSTAASSSSSSSNSSQSTSVAGASSSSSNSGVISTARSLVGSPYVWGGTSPRGFDCSGFIQYSFAQNGKSVPRTVAQMWNAGSRVSSPSVGDLVFFETRTGPSHAGIYIGNNQFIHSGSSTGVTISNMSNPYWSRTYIGARSL</sequence>
<evidence type="ECO:0000313" key="8">
    <source>
        <dbReference type="Proteomes" id="UP001595896"/>
    </source>
</evidence>
<dbReference type="InterPro" id="IPR051202">
    <property type="entry name" value="Peptidase_C40"/>
</dbReference>
<comment type="similarity">
    <text evidence="1">Belongs to the peptidase C40 family.</text>
</comment>
<evidence type="ECO:0000256" key="2">
    <source>
        <dbReference type="ARBA" id="ARBA00022670"/>
    </source>
</evidence>
<dbReference type="PROSITE" id="PS51935">
    <property type="entry name" value="NLPC_P60"/>
    <property type="match status" value="1"/>
</dbReference>
<accession>A0ABV9NU62</accession>
<protein>
    <submittedName>
        <fullName evidence="7">NlpC/P60 family protein</fullName>
    </submittedName>
</protein>
<dbReference type="InterPro" id="IPR036365">
    <property type="entry name" value="PGBD-like_sf"/>
</dbReference>
<dbReference type="PANTHER" id="PTHR47053:SF1">
    <property type="entry name" value="MUREIN DD-ENDOPEPTIDASE MEPH-RELATED"/>
    <property type="match status" value="1"/>
</dbReference>
<feature type="domain" description="NlpC/P60" evidence="6">
    <location>
        <begin position="125"/>
        <end position="242"/>
    </location>
</feature>
<dbReference type="SUPFAM" id="SSF47090">
    <property type="entry name" value="PGBD-like"/>
    <property type="match status" value="1"/>
</dbReference>
<dbReference type="InterPro" id="IPR002477">
    <property type="entry name" value="Peptidoglycan-bd-like"/>
</dbReference>
<reference evidence="8" key="1">
    <citation type="journal article" date="2019" name="Int. J. Syst. Evol. Microbiol.">
        <title>The Global Catalogue of Microorganisms (GCM) 10K type strain sequencing project: providing services to taxonomists for standard genome sequencing and annotation.</title>
        <authorList>
            <consortium name="The Broad Institute Genomics Platform"/>
            <consortium name="The Broad Institute Genome Sequencing Center for Infectious Disease"/>
            <person name="Wu L."/>
            <person name="Ma J."/>
        </authorList>
    </citation>
    <scope>NUCLEOTIDE SEQUENCE [LARGE SCALE GENOMIC DNA]</scope>
    <source>
        <strain evidence="8">JCM 12165</strain>
    </source>
</reference>
<organism evidence="7 8">
    <name type="scientific">Bacillus daqingensis</name>
    <dbReference type="NCBI Taxonomy" id="872396"/>
    <lineage>
        <taxon>Bacteria</taxon>
        <taxon>Bacillati</taxon>
        <taxon>Bacillota</taxon>
        <taxon>Bacilli</taxon>
        <taxon>Bacillales</taxon>
        <taxon>Bacillaceae</taxon>
        <taxon>Bacillus</taxon>
    </lineage>
</organism>
<keyword evidence="3" id="KW-0378">Hydrolase</keyword>
<dbReference type="InterPro" id="IPR036366">
    <property type="entry name" value="PGBDSf"/>
</dbReference>
<evidence type="ECO:0000256" key="1">
    <source>
        <dbReference type="ARBA" id="ARBA00007074"/>
    </source>
</evidence>
<dbReference type="Gene3D" id="3.90.1720.10">
    <property type="entry name" value="endopeptidase domain like (from Nostoc punctiforme)"/>
    <property type="match status" value="1"/>
</dbReference>
<dbReference type="Pfam" id="PF00877">
    <property type="entry name" value="NLPC_P60"/>
    <property type="match status" value="1"/>
</dbReference>
<dbReference type="EMBL" id="JBHSGK010000011">
    <property type="protein sequence ID" value="MFC4736943.1"/>
    <property type="molecule type" value="Genomic_DNA"/>
</dbReference>
<evidence type="ECO:0000313" key="7">
    <source>
        <dbReference type="EMBL" id="MFC4736943.1"/>
    </source>
</evidence>
<dbReference type="InterPro" id="IPR000064">
    <property type="entry name" value="NLP_P60_dom"/>
</dbReference>
<keyword evidence="4" id="KW-0788">Thiol protease</keyword>